<evidence type="ECO:0000313" key="3">
    <source>
        <dbReference type="Proteomes" id="UP001165060"/>
    </source>
</evidence>
<feature type="compositionally biased region" description="Acidic residues" evidence="1">
    <location>
        <begin position="24"/>
        <end position="59"/>
    </location>
</feature>
<gene>
    <name evidence="2" type="ORF">TeGR_g9180</name>
</gene>
<dbReference type="EMBL" id="BRYB01000258">
    <property type="protein sequence ID" value="GMI26475.1"/>
    <property type="molecule type" value="Genomic_DNA"/>
</dbReference>
<sequence>MSSRRSSRAKAVPGKYAAPPAAAADDDDDEEEEEAFVDAVEEEEEASSSEAFDSSDSEIELAKPARKRAAPAPRVAPLSKKKKAAEVDAGDESDTDSLDLLKPYKAADDADSDAEGDAAAGELVRLRRDFDVVGLFAGGLLEAVGGVNKSMSVGGCSAYGVMDSAGLSVASVDEFQWSVQAVSASMKAQGVPTKDLERLATFVGVVYGDARSPAEAFLRAGDYKWSVTPHGGSVAMKFAYSSDEARRAREKRAEDARAQRERDAEKDKQAAAMKANQEVLAKIRKDADVAKKKVAKKKKDAKLYGDEGDY</sequence>
<feature type="compositionally biased region" description="Acidic residues" evidence="1">
    <location>
        <begin position="88"/>
        <end position="97"/>
    </location>
</feature>
<feature type="compositionally biased region" description="Basic and acidic residues" evidence="1">
    <location>
        <begin position="249"/>
        <end position="269"/>
    </location>
</feature>
<proteinExistence type="predicted"/>
<feature type="region of interest" description="Disordered" evidence="1">
    <location>
        <begin position="1"/>
        <end position="100"/>
    </location>
</feature>
<name>A0ABQ6MI30_9STRA</name>
<evidence type="ECO:0000313" key="2">
    <source>
        <dbReference type="EMBL" id="GMI26475.1"/>
    </source>
</evidence>
<organism evidence="2 3">
    <name type="scientific">Tetraparma gracilis</name>
    <dbReference type="NCBI Taxonomy" id="2962635"/>
    <lineage>
        <taxon>Eukaryota</taxon>
        <taxon>Sar</taxon>
        <taxon>Stramenopiles</taxon>
        <taxon>Ochrophyta</taxon>
        <taxon>Bolidophyceae</taxon>
        <taxon>Parmales</taxon>
        <taxon>Triparmaceae</taxon>
        <taxon>Tetraparma</taxon>
    </lineage>
</organism>
<keyword evidence="3" id="KW-1185">Reference proteome</keyword>
<feature type="region of interest" description="Disordered" evidence="1">
    <location>
        <begin position="249"/>
        <end position="275"/>
    </location>
</feature>
<accession>A0ABQ6MI30</accession>
<comment type="caution">
    <text evidence="2">The sequence shown here is derived from an EMBL/GenBank/DDBJ whole genome shotgun (WGS) entry which is preliminary data.</text>
</comment>
<reference evidence="2 3" key="1">
    <citation type="journal article" date="2023" name="Commun. Biol.">
        <title>Genome analysis of Parmales, the sister group of diatoms, reveals the evolutionary specialization of diatoms from phago-mixotrophs to photoautotrophs.</title>
        <authorList>
            <person name="Ban H."/>
            <person name="Sato S."/>
            <person name="Yoshikawa S."/>
            <person name="Yamada K."/>
            <person name="Nakamura Y."/>
            <person name="Ichinomiya M."/>
            <person name="Sato N."/>
            <person name="Blanc-Mathieu R."/>
            <person name="Endo H."/>
            <person name="Kuwata A."/>
            <person name="Ogata H."/>
        </authorList>
    </citation>
    <scope>NUCLEOTIDE SEQUENCE [LARGE SCALE GENOMIC DNA]</scope>
</reference>
<dbReference type="Proteomes" id="UP001165060">
    <property type="component" value="Unassembled WGS sequence"/>
</dbReference>
<evidence type="ECO:0000256" key="1">
    <source>
        <dbReference type="SAM" id="MobiDB-lite"/>
    </source>
</evidence>
<protein>
    <submittedName>
        <fullName evidence="2">Uncharacterized protein</fullName>
    </submittedName>
</protein>